<reference evidence="8" key="1">
    <citation type="submission" date="2009-07" db="EMBL/GenBank/DDBJ databases">
        <title>Complete sequence of Methylotenera mobilis JLW8.</title>
        <authorList>
            <consortium name="US DOE Joint Genome Institute"/>
            <person name="Lucas S."/>
            <person name="Copeland A."/>
            <person name="Lapidus A."/>
            <person name="Glavina del Rio T."/>
            <person name="Tice H."/>
            <person name="Bruce D."/>
            <person name="Goodwin L."/>
            <person name="Pitluck S."/>
            <person name="LaButti K.M."/>
            <person name="Clum A."/>
            <person name="Larimer F."/>
            <person name="Land M."/>
            <person name="Hauser L."/>
            <person name="Kyrpides N."/>
            <person name="Mikhailova N."/>
            <person name="Kayluzhnaya M."/>
            <person name="Chistoserdova L."/>
        </authorList>
    </citation>
    <scope>NUCLEOTIDE SEQUENCE [LARGE SCALE GENOMIC DNA]</scope>
    <source>
        <strain evidence="8">JLW8 / ATCC BAA-1282 / DSM 17540</strain>
    </source>
</reference>
<dbReference type="InterPro" id="IPR011010">
    <property type="entry name" value="DNA_brk_join_enz"/>
</dbReference>
<dbReference type="InterPro" id="IPR002104">
    <property type="entry name" value="Integrase_catalytic"/>
</dbReference>
<keyword evidence="8" id="KW-1185">Reference proteome</keyword>
<dbReference type="KEGG" id="mmb:Mmol_0218"/>
<dbReference type="Pfam" id="PF20172">
    <property type="entry name" value="DUF6538"/>
    <property type="match status" value="1"/>
</dbReference>
<dbReference type="SUPFAM" id="SSF56349">
    <property type="entry name" value="DNA breaking-rejoining enzymes"/>
    <property type="match status" value="1"/>
</dbReference>
<gene>
    <name evidence="7" type="ordered locus">Mmol_0218</name>
</gene>
<evidence type="ECO:0000313" key="8">
    <source>
        <dbReference type="Proteomes" id="UP000002742"/>
    </source>
</evidence>
<accession>C6WSN6</accession>
<protein>
    <recommendedName>
        <fullName evidence="6">Core-binding (CB) domain-containing protein</fullName>
    </recommendedName>
</protein>
<name>C6WSN6_METML</name>
<dbReference type="PANTHER" id="PTHR30349:SF41">
    <property type="entry name" value="INTEGRASE_RECOMBINASE PROTEIN MJ0367-RELATED"/>
    <property type="match status" value="1"/>
</dbReference>
<dbReference type="Gene3D" id="1.10.150.130">
    <property type="match status" value="1"/>
</dbReference>
<evidence type="ECO:0000256" key="3">
    <source>
        <dbReference type="ARBA" id="ARBA00023125"/>
    </source>
</evidence>
<dbReference type="GO" id="GO:0006310">
    <property type="term" value="P:DNA recombination"/>
    <property type="evidence" value="ECO:0007669"/>
    <property type="project" value="UniProtKB-KW"/>
</dbReference>
<dbReference type="InterPro" id="IPR010998">
    <property type="entry name" value="Integrase_recombinase_N"/>
</dbReference>
<reference evidence="7 8" key="2">
    <citation type="journal article" date="2011" name="J. Bacteriol.">
        <title>Genomes of three methylotrophs from a single niche uncover genetic and metabolic divergence of Methylophilaceae.</title>
        <authorList>
            <person name="Lapidus A."/>
            <person name="Clum A."/>
            <person name="Labutti K."/>
            <person name="Kaluzhnaya M.G."/>
            <person name="Lim S."/>
            <person name="Beck D.A."/>
            <person name="Glavina Del Rio T."/>
            <person name="Nolan M."/>
            <person name="Mavromatis K."/>
            <person name="Huntemann M."/>
            <person name="Lucas S."/>
            <person name="Lidstrom M.E."/>
            <person name="Ivanova N."/>
            <person name="Chistoserdova L."/>
        </authorList>
    </citation>
    <scope>NUCLEOTIDE SEQUENCE [LARGE SCALE GENOMIC DNA]</scope>
    <source>
        <strain evidence="8">JLW8 / ATCC BAA-1282 / DSM 17540</strain>
    </source>
</reference>
<keyword evidence="3 5" id="KW-0238">DNA-binding</keyword>
<dbReference type="eggNOG" id="COG0582">
    <property type="taxonomic scope" value="Bacteria"/>
</dbReference>
<evidence type="ECO:0000256" key="1">
    <source>
        <dbReference type="ARBA" id="ARBA00008857"/>
    </source>
</evidence>
<evidence type="ECO:0000313" key="7">
    <source>
        <dbReference type="EMBL" id="ACT47128.1"/>
    </source>
</evidence>
<dbReference type="EMBL" id="CP001672">
    <property type="protein sequence ID" value="ACT47128.1"/>
    <property type="molecule type" value="Genomic_DNA"/>
</dbReference>
<dbReference type="Proteomes" id="UP000002742">
    <property type="component" value="Chromosome"/>
</dbReference>
<comment type="similarity">
    <text evidence="1">Belongs to the 'phage' integrase family.</text>
</comment>
<organism evidence="7 8">
    <name type="scientific">Methylotenera mobilis (strain JLW8 / ATCC BAA-1282 / DSM 17540)</name>
    <dbReference type="NCBI Taxonomy" id="583345"/>
    <lineage>
        <taxon>Bacteria</taxon>
        <taxon>Pseudomonadati</taxon>
        <taxon>Pseudomonadota</taxon>
        <taxon>Betaproteobacteria</taxon>
        <taxon>Nitrosomonadales</taxon>
        <taxon>Methylophilaceae</taxon>
        <taxon>Methylotenera</taxon>
    </lineage>
</organism>
<keyword evidence="2" id="KW-0229">DNA integration</keyword>
<keyword evidence="4" id="KW-0233">DNA recombination</keyword>
<dbReference type="InterPro" id="IPR050090">
    <property type="entry name" value="Tyrosine_recombinase_XerCD"/>
</dbReference>
<dbReference type="InterPro" id="IPR044068">
    <property type="entry name" value="CB"/>
</dbReference>
<dbReference type="PROSITE" id="PS51900">
    <property type="entry name" value="CB"/>
    <property type="match status" value="1"/>
</dbReference>
<dbReference type="Gene3D" id="1.10.443.10">
    <property type="entry name" value="Intergrase catalytic core"/>
    <property type="match status" value="1"/>
</dbReference>
<dbReference type="Pfam" id="PF00589">
    <property type="entry name" value="Phage_integrase"/>
    <property type="match status" value="1"/>
</dbReference>
<dbReference type="InterPro" id="IPR013762">
    <property type="entry name" value="Integrase-like_cat_sf"/>
</dbReference>
<dbReference type="CDD" id="cd01184">
    <property type="entry name" value="INT_C_like_1"/>
    <property type="match status" value="1"/>
</dbReference>
<dbReference type="STRING" id="583345.Mmol_0218"/>
<dbReference type="InterPro" id="IPR046668">
    <property type="entry name" value="DUF6538"/>
</dbReference>
<sequence length="484" mass="56449">MPTPSRTYQKASGMYYIRLLVPKKLVPYTHHQKIIYSLKTKDRSVAYVRALKINLAFEEWLKSMAIDDSKRFPELKVEHEGTTYDFNLDSPAEKAAYDGLVERIGMKVPKAIVPPPKLYSLDDGFKSWKSATYKVYSEGTRNAYYPRVVKFIDYARSKKITDVEAVKKTFATAYRDHINIEEASPLTVDNHTKAIKQFFDYLIKIEEYRFENPFANLHLVKKSQLKSVTDSYVRFRPEEIGRLFEVEGYFKRFKKPDLFYSPLIALTMGLRLEEVAQLRVTDIYDSDGTWVIDINEYGDDKELKTESSKRILPIPRFMLKTNFLDYHAYVLKTYGEDSHLYPYLIKTKNGYGKNVGYNFTKHKQELIKVDEELKTFHSLRKTLSAKMDDAKYPSHLRKSILGHHIEFDITNETYGSEEAGAKSKEHFSLSYMLTHLNQIEHGVDFGEFHFDFESDGFMYDLVRSMKRKAAKKAFEAEKKKAASQ</sequence>
<evidence type="ECO:0000256" key="2">
    <source>
        <dbReference type="ARBA" id="ARBA00022908"/>
    </source>
</evidence>
<dbReference type="OrthoDB" id="9784724at2"/>
<proteinExistence type="inferred from homology"/>
<evidence type="ECO:0000256" key="5">
    <source>
        <dbReference type="PROSITE-ProRule" id="PRU01248"/>
    </source>
</evidence>
<feature type="domain" description="Core-binding (CB)" evidence="6">
    <location>
        <begin position="116"/>
        <end position="203"/>
    </location>
</feature>
<dbReference type="PANTHER" id="PTHR30349">
    <property type="entry name" value="PHAGE INTEGRASE-RELATED"/>
    <property type="match status" value="1"/>
</dbReference>
<dbReference type="AlphaFoldDB" id="C6WSN6"/>
<dbReference type="GO" id="GO:0015074">
    <property type="term" value="P:DNA integration"/>
    <property type="evidence" value="ECO:0007669"/>
    <property type="project" value="UniProtKB-KW"/>
</dbReference>
<dbReference type="HOGENOM" id="CLU_640362_0_0_4"/>
<evidence type="ECO:0000256" key="4">
    <source>
        <dbReference type="ARBA" id="ARBA00023172"/>
    </source>
</evidence>
<dbReference type="GO" id="GO:0003677">
    <property type="term" value="F:DNA binding"/>
    <property type="evidence" value="ECO:0007669"/>
    <property type="project" value="UniProtKB-UniRule"/>
</dbReference>
<evidence type="ECO:0000259" key="6">
    <source>
        <dbReference type="PROSITE" id="PS51900"/>
    </source>
</evidence>